<evidence type="ECO:0000313" key="4">
    <source>
        <dbReference type="Proteomes" id="UP001163846"/>
    </source>
</evidence>
<evidence type="ECO:0000256" key="2">
    <source>
        <dbReference type="SAM" id="SignalP"/>
    </source>
</evidence>
<dbReference type="AlphaFoldDB" id="A0AA38NW68"/>
<accession>A0AA38NW68</accession>
<comment type="caution">
    <text evidence="3">The sequence shown here is derived from an EMBL/GenBank/DDBJ whole genome shotgun (WGS) entry which is preliminary data.</text>
</comment>
<dbReference type="EMBL" id="MU807251">
    <property type="protein sequence ID" value="KAJ3831761.1"/>
    <property type="molecule type" value="Genomic_DNA"/>
</dbReference>
<feature type="compositionally biased region" description="Basic and acidic residues" evidence="1">
    <location>
        <begin position="263"/>
        <end position="272"/>
    </location>
</feature>
<organism evidence="3 4">
    <name type="scientific">Lentinula raphanica</name>
    <dbReference type="NCBI Taxonomy" id="153919"/>
    <lineage>
        <taxon>Eukaryota</taxon>
        <taxon>Fungi</taxon>
        <taxon>Dikarya</taxon>
        <taxon>Basidiomycota</taxon>
        <taxon>Agaricomycotina</taxon>
        <taxon>Agaricomycetes</taxon>
        <taxon>Agaricomycetidae</taxon>
        <taxon>Agaricales</taxon>
        <taxon>Marasmiineae</taxon>
        <taxon>Omphalotaceae</taxon>
        <taxon>Lentinula</taxon>
    </lineage>
</organism>
<keyword evidence="4" id="KW-1185">Reference proteome</keyword>
<keyword evidence="2" id="KW-0732">Signal</keyword>
<sequence length="333" mass="36949">MTRFVLRAFLILGAISSSGVLAAPTLTPHSTVDSEGQALQSFDPPIGDSPPVVNVLETRAFTDGLPDWRASVKTIVDHISKVMSDLKLSLSVNGKPFVNPVSRQFVDNAWRTHSAALVALYLWQEKNDANCLTPVEYERFKAFETSLDEHAKELERLGGKGGSYTTENADNYDLHCNALTENVISIVTLLAEKPGYKSIEVRPEDRRRIESVTIRNLFRRLGWEPTLRIQAFKLAQDLIKLKGVDEAAKTLDDSLTARKAGRIDDHRRREVGPARGGQTSFAPPLRILPASTSSVAVVHKTAIQVLRDQIQPKIEQACPTKDNVQWSLMKDEA</sequence>
<feature type="region of interest" description="Disordered" evidence="1">
    <location>
        <begin position="263"/>
        <end position="283"/>
    </location>
</feature>
<protein>
    <submittedName>
        <fullName evidence="3">Uncharacterized protein</fullName>
    </submittedName>
</protein>
<proteinExistence type="predicted"/>
<feature type="signal peptide" evidence="2">
    <location>
        <begin position="1"/>
        <end position="22"/>
    </location>
</feature>
<evidence type="ECO:0000313" key="3">
    <source>
        <dbReference type="EMBL" id="KAJ3831761.1"/>
    </source>
</evidence>
<feature type="chain" id="PRO_5041291829" evidence="2">
    <location>
        <begin position="23"/>
        <end position="333"/>
    </location>
</feature>
<evidence type="ECO:0000256" key="1">
    <source>
        <dbReference type="SAM" id="MobiDB-lite"/>
    </source>
</evidence>
<name>A0AA38NW68_9AGAR</name>
<dbReference type="Proteomes" id="UP001163846">
    <property type="component" value="Unassembled WGS sequence"/>
</dbReference>
<reference evidence="3" key="1">
    <citation type="submission" date="2022-08" db="EMBL/GenBank/DDBJ databases">
        <authorList>
            <consortium name="DOE Joint Genome Institute"/>
            <person name="Min B."/>
            <person name="Riley R."/>
            <person name="Sierra-Patev S."/>
            <person name="Naranjo-Ortiz M."/>
            <person name="Looney B."/>
            <person name="Konkel Z."/>
            <person name="Slot J.C."/>
            <person name="Sakamoto Y."/>
            <person name="Steenwyk J.L."/>
            <person name="Rokas A."/>
            <person name="Carro J."/>
            <person name="Camarero S."/>
            <person name="Ferreira P."/>
            <person name="Molpeceres G."/>
            <person name="Ruiz-Duenas F.J."/>
            <person name="Serrano A."/>
            <person name="Henrissat B."/>
            <person name="Drula E."/>
            <person name="Hughes K.W."/>
            <person name="Mata J.L."/>
            <person name="Ishikawa N.K."/>
            <person name="Vargas-Isla R."/>
            <person name="Ushijima S."/>
            <person name="Smith C.A."/>
            <person name="Ahrendt S."/>
            <person name="Andreopoulos W."/>
            <person name="He G."/>
            <person name="Labutti K."/>
            <person name="Lipzen A."/>
            <person name="Ng V."/>
            <person name="Sandor L."/>
            <person name="Barry K."/>
            <person name="Martinez A.T."/>
            <person name="Xiao Y."/>
            <person name="Gibbons J.G."/>
            <person name="Terashima K."/>
            <person name="Hibbett D.S."/>
            <person name="Grigoriev I.V."/>
        </authorList>
    </citation>
    <scope>NUCLEOTIDE SEQUENCE</scope>
    <source>
        <strain evidence="3">TFB9207</strain>
    </source>
</reference>
<gene>
    <name evidence="3" type="ORF">F5878DRAFT_647364</name>
</gene>